<evidence type="ECO:0000259" key="1">
    <source>
        <dbReference type="Pfam" id="PF08818"/>
    </source>
</evidence>
<dbReference type="EMBL" id="OMOQ01000001">
    <property type="protein sequence ID" value="SPH16786.1"/>
    <property type="molecule type" value="Genomic_DNA"/>
</dbReference>
<gene>
    <name evidence="2" type="ORF">DEA8626_00298</name>
</gene>
<sequence>MDRVCALAQYDRMSNKTVPTAVPVTDFIGALEPPRRREEAARLDALFREVTGFRPVMWGPSMIGYGRYHYRYESGREGDFLATGFSPRKAAISIYIMPGYADFGHILKDLGKHRIGKSCLYVNKLADIDEAVLNRLIRAGLDDLGRHWEVEPT</sequence>
<organism evidence="2 3">
    <name type="scientific">Albidovulum aquaemixtae</name>
    <dbReference type="NCBI Taxonomy" id="1542388"/>
    <lineage>
        <taxon>Bacteria</taxon>
        <taxon>Pseudomonadati</taxon>
        <taxon>Pseudomonadota</taxon>
        <taxon>Alphaproteobacteria</taxon>
        <taxon>Rhodobacterales</taxon>
        <taxon>Paracoccaceae</taxon>
        <taxon>Albidovulum</taxon>
    </lineage>
</organism>
<dbReference type="InterPro" id="IPR014922">
    <property type="entry name" value="YdhG-like"/>
</dbReference>
<keyword evidence="3" id="KW-1185">Reference proteome</keyword>
<protein>
    <recommendedName>
        <fullName evidence="1">YdhG-like domain-containing protein</fullName>
    </recommendedName>
</protein>
<dbReference type="Pfam" id="PF08818">
    <property type="entry name" value="DUF1801"/>
    <property type="match status" value="1"/>
</dbReference>
<dbReference type="Proteomes" id="UP000244924">
    <property type="component" value="Unassembled WGS sequence"/>
</dbReference>
<dbReference type="AlphaFoldDB" id="A0A2R8B2C4"/>
<evidence type="ECO:0000313" key="3">
    <source>
        <dbReference type="Proteomes" id="UP000244924"/>
    </source>
</evidence>
<proteinExistence type="predicted"/>
<reference evidence="2 3" key="1">
    <citation type="submission" date="2018-03" db="EMBL/GenBank/DDBJ databases">
        <authorList>
            <person name="Keele B.F."/>
        </authorList>
    </citation>
    <scope>NUCLEOTIDE SEQUENCE [LARGE SCALE GENOMIC DNA]</scope>
    <source>
        <strain evidence="2 3">CECT 8626</strain>
    </source>
</reference>
<dbReference type="SUPFAM" id="SSF159888">
    <property type="entry name" value="YdhG-like"/>
    <property type="match status" value="1"/>
</dbReference>
<name>A0A2R8B2C4_9RHOB</name>
<evidence type="ECO:0000313" key="2">
    <source>
        <dbReference type="EMBL" id="SPH16786.1"/>
    </source>
</evidence>
<accession>A0A2R8B2C4</accession>
<feature type="domain" description="YdhG-like" evidence="1">
    <location>
        <begin position="36"/>
        <end position="139"/>
    </location>
</feature>